<evidence type="ECO:0000313" key="1">
    <source>
        <dbReference type="EMBL" id="DBA22405.1"/>
    </source>
</evidence>
<comment type="caution">
    <text evidence="1">The sequence shown here is derived from an EMBL/GenBank/DDBJ whole genome shotgun (WGS) entry which is preliminary data.</text>
</comment>
<dbReference type="EMBL" id="DYDO01000006">
    <property type="protein sequence ID" value="DBA22405.1"/>
    <property type="molecule type" value="Genomic_DNA"/>
</dbReference>
<dbReference type="AlphaFoldDB" id="A0AAV3A4F1"/>
<organism evidence="1 2">
    <name type="scientific">Pyxicephalus adspersus</name>
    <name type="common">African bullfrog</name>
    <dbReference type="NCBI Taxonomy" id="30357"/>
    <lineage>
        <taxon>Eukaryota</taxon>
        <taxon>Metazoa</taxon>
        <taxon>Chordata</taxon>
        <taxon>Craniata</taxon>
        <taxon>Vertebrata</taxon>
        <taxon>Euteleostomi</taxon>
        <taxon>Amphibia</taxon>
        <taxon>Batrachia</taxon>
        <taxon>Anura</taxon>
        <taxon>Neobatrachia</taxon>
        <taxon>Ranoidea</taxon>
        <taxon>Pyxicephalidae</taxon>
        <taxon>Pyxicephalinae</taxon>
        <taxon>Pyxicephalus</taxon>
    </lineage>
</organism>
<reference evidence="1" key="1">
    <citation type="thesis" date="2020" institute="ProQuest LLC" country="789 East Eisenhower Parkway, Ann Arbor, MI, USA">
        <title>Comparative Genomics and Chromosome Evolution.</title>
        <authorList>
            <person name="Mudd A.B."/>
        </authorList>
    </citation>
    <scope>NUCLEOTIDE SEQUENCE</scope>
    <source>
        <strain evidence="1">1538</strain>
        <tissue evidence="1">Blood</tissue>
    </source>
</reference>
<sequence length="66" mass="7818">MLFNLPWNRGDSLQEKDNYGIPKRRSYQEVIHGETSNHKERKHYVTDVIVKMSIFFLKSCGSMKTK</sequence>
<keyword evidence="2" id="KW-1185">Reference proteome</keyword>
<protein>
    <submittedName>
        <fullName evidence="1">Uncharacterized protein</fullName>
    </submittedName>
</protein>
<dbReference type="Proteomes" id="UP001181693">
    <property type="component" value="Unassembled WGS sequence"/>
</dbReference>
<name>A0AAV3A4F1_PYXAD</name>
<accession>A0AAV3A4F1</accession>
<evidence type="ECO:0000313" key="2">
    <source>
        <dbReference type="Proteomes" id="UP001181693"/>
    </source>
</evidence>
<gene>
    <name evidence="1" type="ORF">GDO54_013434</name>
</gene>
<proteinExistence type="predicted"/>